<dbReference type="GO" id="GO:0009536">
    <property type="term" value="C:plastid"/>
    <property type="evidence" value="ECO:0007669"/>
    <property type="project" value="UniProtKB-SubCell"/>
</dbReference>
<evidence type="ECO:0000313" key="4">
    <source>
        <dbReference type="EMBL" id="KAK1735263.1"/>
    </source>
</evidence>
<proteinExistence type="predicted"/>
<evidence type="ECO:0000256" key="1">
    <source>
        <dbReference type="ARBA" id="ARBA00004474"/>
    </source>
</evidence>
<accession>A0AAD8XX17</accession>
<sequence length="263" mass="29058">MMQSPFICASLTVFPLCNQTTNNEAPSTNDKIELLNLLSKVPPNEPTPKELTASILQAVKILEDNFPTPPEDVLQAVAGNWELLWTAQDLSSLPQKRINLRSWVNPLENQSYSNNPLGRSNPLFPQNIQDNLEEIGVLNSARQADNTIKSTQAIDLKRGRVRNVVAVEVNNPTPIFSKNGFSKGFITVDVTAAPNAQDARKIDVKFDRCRVAIQDSPFNLDIGLGIIGPSGWLLTIFVDDDIRITRGHKGSVFILSRTGRRSS</sequence>
<dbReference type="InterPro" id="IPR006843">
    <property type="entry name" value="PAP/fibrillin_dom"/>
</dbReference>
<feature type="domain" description="Plastid lipid-associated protein/fibrillin conserved" evidence="3">
    <location>
        <begin position="152"/>
        <end position="256"/>
    </location>
</feature>
<comment type="caution">
    <text evidence="4">The sequence shown here is derived from an EMBL/GenBank/DDBJ whole genome shotgun (WGS) entry which is preliminary data.</text>
</comment>
<dbReference type="InterPro" id="IPR039633">
    <property type="entry name" value="PAP"/>
</dbReference>
<keyword evidence="5" id="KW-1185">Reference proteome</keyword>
<gene>
    <name evidence="4" type="ORF">QTG54_013877</name>
</gene>
<dbReference type="Pfam" id="PF04755">
    <property type="entry name" value="PAP_fibrillin"/>
    <property type="match status" value="1"/>
</dbReference>
<dbReference type="PANTHER" id="PTHR31906">
    <property type="entry name" value="PLASTID-LIPID-ASSOCIATED PROTEIN 4, CHLOROPLASTIC-RELATED"/>
    <property type="match status" value="1"/>
</dbReference>
<dbReference type="EMBL" id="JATAAI010000034">
    <property type="protein sequence ID" value="KAK1735263.1"/>
    <property type="molecule type" value="Genomic_DNA"/>
</dbReference>
<dbReference type="AlphaFoldDB" id="A0AAD8XX17"/>
<organism evidence="4 5">
    <name type="scientific">Skeletonema marinoi</name>
    <dbReference type="NCBI Taxonomy" id="267567"/>
    <lineage>
        <taxon>Eukaryota</taxon>
        <taxon>Sar</taxon>
        <taxon>Stramenopiles</taxon>
        <taxon>Ochrophyta</taxon>
        <taxon>Bacillariophyta</taxon>
        <taxon>Coscinodiscophyceae</taxon>
        <taxon>Thalassiosirophycidae</taxon>
        <taxon>Thalassiosirales</taxon>
        <taxon>Skeletonemataceae</taxon>
        <taxon>Skeletonema</taxon>
        <taxon>Skeletonema marinoi-dohrnii complex</taxon>
    </lineage>
</organism>
<reference evidence="4" key="1">
    <citation type="submission" date="2023-06" db="EMBL/GenBank/DDBJ databases">
        <title>Survivors Of The Sea: Transcriptome response of Skeletonema marinoi to long-term dormancy.</title>
        <authorList>
            <person name="Pinder M.I.M."/>
            <person name="Kourtchenko O."/>
            <person name="Robertson E.K."/>
            <person name="Larsson T."/>
            <person name="Maumus F."/>
            <person name="Osuna-Cruz C.M."/>
            <person name="Vancaester E."/>
            <person name="Stenow R."/>
            <person name="Vandepoele K."/>
            <person name="Ploug H."/>
            <person name="Bruchert V."/>
            <person name="Godhe A."/>
            <person name="Topel M."/>
        </authorList>
    </citation>
    <scope>NUCLEOTIDE SEQUENCE</scope>
    <source>
        <strain evidence="4">R05AC</strain>
    </source>
</reference>
<protein>
    <recommendedName>
        <fullName evidence="3">Plastid lipid-associated protein/fibrillin conserved domain-containing protein</fullName>
    </recommendedName>
</protein>
<dbReference type="Proteomes" id="UP001224775">
    <property type="component" value="Unassembled WGS sequence"/>
</dbReference>
<keyword evidence="2" id="KW-0934">Plastid</keyword>
<evidence type="ECO:0000256" key="2">
    <source>
        <dbReference type="ARBA" id="ARBA00022640"/>
    </source>
</evidence>
<comment type="subcellular location">
    <subcellularLocation>
        <location evidence="1">Plastid</location>
    </subcellularLocation>
</comment>
<name>A0AAD8XX17_9STRA</name>
<evidence type="ECO:0000313" key="5">
    <source>
        <dbReference type="Proteomes" id="UP001224775"/>
    </source>
</evidence>
<evidence type="ECO:0000259" key="3">
    <source>
        <dbReference type="Pfam" id="PF04755"/>
    </source>
</evidence>